<gene>
    <name evidence="3" type="ORF">INQ41_05740</name>
</gene>
<evidence type="ECO:0000313" key="3">
    <source>
        <dbReference type="EMBL" id="QOW20514.1"/>
    </source>
</evidence>
<dbReference type="RefSeq" id="WP_193986953.1">
    <property type="nucleotide sequence ID" value="NZ_CP063656.1"/>
</dbReference>
<dbReference type="AlphaFoldDB" id="A0A7S6UHV1"/>
<dbReference type="Gene3D" id="3.40.50.720">
    <property type="entry name" value="NAD(P)-binding Rossmann-like Domain"/>
    <property type="match status" value="1"/>
</dbReference>
<name>A0A7S6UHV1_9GAMM</name>
<dbReference type="KEGG" id="lcic:INQ41_05740"/>
<dbReference type="InterPro" id="IPR013154">
    <property type="entry name" value="ADH-like_N"/>
</dbReference>
<organism evidence="3 4">
    <name type="scientific">Novilysobacter ciconiae</name>
    <dbReference type="NCBI Taxonomy" id="2781022"/>
    <lineage>
        <taxon>Bacteria</taxon>
        <taxon>Pseudomonadati</taxon>
        <taxon>Pseudomonadota</taxon>
        <taxon>Gammaproteobacteria</taxon>
        <taxon>Lysobacterales</taxon>
        <taxon>Lysobacteraceae</taxon>
        <taxon>Novilysobacter</taxon>
    </lineage>
</organism>
<dbReference type="Gene3D" id="3.90.180.10">
    <property type="entry name" value="Medium-chain alcohol dehydrogenases, catalytic domain"/>
    <property type="match status" value="1"/>
</dbReference>
<keyword evidence="1" id="KW-0521">NADP</keyword>
<dbReference type="SUPFAM" id="SSF51735">
    <property type="entry name" value="NAD(P)-binding Rossmann-fold domains"/>
    <property type="match status" value="1"/>
</dbReference>
<accession>A0A7S6UHV1</accession>
<dbReference type="GO" id="GO:0016491">
    <property type="term" value="F:oxidoreductase activity"/>
    <property type="evidence" value="ECO:0007669"/>
    <property type="project" value="InterPro"/>
</dbReference>
<dbReference type="Pfam" id="PF08240">
    <property type="entry name" value="ADH_N"/>
    <property type="match status" value="1"/>
</dbReference>
<dbReference type="InterPro" id="IPR013149">
    <property type="entry name" value="ADH-like_C"/>
</dbReference>
<dbReference type="InterPro" id="IPR036291">
    <property type="entry name" value="NAD(P)-bd_dom_sf"/>
</dbReference>
<dbReference type="PANTHER" id="PTHR44154:SF1">
    <property type="entry name" value="QUINONE OXIDOREDUCTASE"/>
    <property type="match status" value="1"/>
</dbReference>
<dbReference type="InterPro" id="IPR011032">
    <property type="entry name" value="GroES-like_sf"/>
</dbReference>
<protein>
    <submittedName>
        <fullName evidence="3">Zinc-binding alcohol dehydrogenase family protein</fullName>
    </submittedName>
</protein>
<dbReference type="CDD" id="cd05289">
    <property type="entry name" value="MDR_like_2"/>
    <property type="match status" value="1"/>
</dbReference>
<evidence type="ECO:0000313" key="4">
    <source>
        <dbReference type="Proteomes" id="UP000594059"/>
    </source>
</evidence>
<evidence type="ECO:0000259" key="2">
    <source>
        <dbReference type="SMART" id="SM00829"/>
    </source>
</evidence>
<dbReference type="SMART" id="SM00829">
    <property type="entry name" value="PKS_ER"/>
    <property type="match status" value="1"/>
</dbReference>
<dbReference type="EMBL" id="CP063656">
    <property type="protein sequence ID" value="QOW20514.1"/>
    <property type="molecule type" value="Genomic_DNA"/>
</dbReference>
<keyword evidence="4" id="KW-1185">Reference proteome</keyword>
<evidence type="ECO:0000256" key="1">
    <source>
        <dbReference type="ARBA" id="ARBA00022857"/>
    </source>
</evidence>
<proteinExistence type="predicted"/>
<reference evidence="3 4" key="1">
    <citation type="submission" date="2020-10" db="EMBL/GenBank/DDBJ databases">
        <title>complete genome sequencing of Lysobacter sp. H21R20.</title>
        <authorList>
            <person name="Bae J.-W."/>
            <person name="Lee S.-Y."/>
        </authorList>
    </citation>
    <scope>NUCLEOTIDE SEQUENCE [LARGE SCALE GENOMIC DNA]</scope>
    <source>
        <strain evidence="3 4">H21R20</strain>
    </source>
</reference>
<dbReference type="InterPro" id="IPR051603">
    <property type="entry name" value="Zinc-ADH_QOR/CCCR"/>
</dbReference>
<dbReference type="Proteomes" id="UP000594059">
    <property type="component" value="Chromosome"/>
</dbReference>
<dbReference type="Pfam" id="PF00107">
    <property type="entry name" value="ADH_zinc_N"/>
    <property type="match status" value="1"/>
</dbReference>
<dbReference type="PANTHER" id="PTHR44154">
    <property type="entry name" value="QUINONE OXIDOREDUCTASE"/>
    <property type="match status" value="1"/>
</dbReference>
<dbReference type="SUPFAM" id="SSF50129">
    <property type="entry name" value="GroES-like"/>
    <property type="match status" value="1"/>
</dbReference>
<dbReference type="InterPro" id="IPR020843">
    <property type="entry name" value="ER"/>
</dbReference>
<feature type="domain" description="Enoyl reductase (ER)" evidence="2">
    <location>
        <begin position="13"/>
        <end position="315"/>
    </location>
</feature>
<sequence>MSTMKVWSFDRYGPPSALQLRERDVPQPRPGEVLVKVAATAINPSDVKNVSGHFKASTPRVPGRDYAGTIVAGDGRQGEEVWGSGPGFGVARDGAHAEYLLMPSAWVSRKPAQLSMQQAAAIGVPYLTAWSALVTAGDIQPEETVLVTGVSGAVGRAATQIAHWKQARVIGASRSMDNPSGADAIIDTTRQDLAAEVKALTDGKGADLALDAVGGELFEHCLHALRRGGRQIAISSNPQVVSFNLVDFYHGVKRLIGVDSMGLSGPDIAALMDLLRAGFEEGALQPPAVQTWAFEQAVDAYEAVAVGGAPVKHVLLT</sequence>